<keyword evidence="1" id="KW-1133">Transmembrane helix</keyword>
<name>A0A6A6BUL1_9PEZI</name>
<organism evidence="2 3">
    <name type="scientific">Aplosporella prunicola CBS 121167</name>
    <dbReference type="NCBI Taxonomy" id="1176127"/>
    <lineage>
        <taxon>Eukaryota</taxon>
        <taxon>Fungi</taxon>
        <taxon>Dikarya</taxon>
        <taxon>Ascomycota</taxon>
        <taxon>Pezizomycotina</taxon>
        <taxon>Dothideomycetes</taxon>
        <taxon>Dothideomycetes incertae sedis</taxon>
        <taxon>Botryosphaeriales</taxon>
        <taxon>Aplosporellaceae</taxon>
        <taxon>Aplosporella</taxon>
    </lineage>
</organism>
<evidence type="ECO:0000313" key="3">
    <source>
        <dbReference type="Proteomes" id="UP000799438"/>
    </source>
</evidence>
<keyword evidence="1" id="KW-0472">Membrane</keyword>
<evidence type="ECO:0000256" key="1">
    <source>
        <dbReference type="SAM" id="Phobius"/>
    </source>
</evidence>
<sequence length="101" mass="11357">MRVRKAAKNSLTALFLHTSYIPPHLSIFTFYIPYQRYSPSCRHCRRFAVVIVGLTALLTAPTFSLADALYLCIYLDLSPSLPLSLFVFFISVSLHKQACAA</sequence>
<feature type="transmembrane region" description="Helical" evidence="1">
    <location>
        <begin position="77"/>
        <end position="95"/>
    </location>
</feature>
<accession>A0A6A6BUL1</accession>
<dbReference type="AlphaFoldDB" id="A0A6A6BUL1"/>
<dbReference type="EMBL" id="ML995474">
    <property type="protein sequence ID" value="KAF2147508.1"/>
    <property type="molecule type" value="Genomic_DNA"/>
</dbReference>
<protein>
    <submittedName>
        <fullName evidence="2">Uncharacterized protein</fullName>
    </submittedName>
</protein>
<evidence type="ECO:0000313" key="2">
    <source>
        <dbReference type="EMBL" id="KAF2147508.1"/>
    </source>
</evidence>
<feature type="transmembrane region" description="Helical" evidence="1">
    <location>
        <begin position="12"/>
        <end position="34"/>
    </location>
</feature>
<dbReference type="Proteomes" id="UP000799438">
    <property type="component" value="Unassembled WGS sequence"/>
</dbReference>
<reference evidence="2" key="1">
    <citation type="journal article" date="2020" name="Stud. Mycol.">
        <title>101 Dothideomycetes genomes: a test case for predicting lifestyles and emergence of pathogens.</title>
        <authorList>
            <person name="Haridas S."/>
            <person name="Albert R."/>
            <person name="Binder M."/>
            <person name="Bloem J."/>
            <person name="Labutti K."/>
            <person name="Salamov A."/>
            <person name="Andreopoulos B."/>
            <person name="Baker S."/>
            <person name="Barry K."/>
            <person name="Bills G."/>
            <person name="Bluhm B."/>
            <person name="Cannon C."/>
            <person name="Castanera R."/>
            <person name="Culley D."/>
            <person name="Daum C."/>
            <person name="Ezra D."/>
            <person name="Gonzalez J."/>
            <person name="Henrissat B."/>
            <person name="Kuo A."/>
            <person name="Liang C."/>
            <person name="Lipzen A."/>
            <person name="Lutzoni F."/>
            <person name="Magnuson J."/>
            <person name="Mondo S."/>
            <person name="Nolan M."/>
            <person name="Ohm R."/>
            <person name="Pangilinan J."/>
            <person name="Park H.-J."/>
            <person name="Ramirez L."/>
            <person name="Alfaro M."/>
            <person name="Sun H."/>
            <person name="Tritt A."/>
            <person name="Yoshinaga Y."/>
            <person name="Zwiers L.-H."/>
            <person name="Turgeon B."/>
            <person name="Goodwin S."/>
            <person name="Spatafora J."/>
            <person name="Crous P."/>
            <person name="Grigoriev I."/>
        </authorList>
    </citation>
    <scope>NUCLEOTIDE SEQUENCE</scope>
    <source>
        <strain evidence="2">CBS 121167</strain>
    </source>
</reference>
<dbReference type="GeneID" id="54297098"/>
<keyword evidence="3" id="KW-1185">Reference proteome</keyword>
<feature type="transmembrane region" description="Helical" evidence="1">
    <location>
        <begin position="46"/>
        <end position="71"/>
    </location>
</feature>
<feature type="non-terminal residue" evidence="2">
    <location>
        <position position="101"/>
    </location>
</feature>
<dbReference type="RefSeq" id="XP_033403216.1">
    <property type="nucleotide sequence ID" value="XM_033539602.1"/>
</dbReference>
<keyword evidence="1" id="KW-0812">Transmembrane</keyword>
<proteinExistence type="predicted"/>
<gene>
    <name evidence="2" type="ORF">K452DRAFT_282518</name>
</gene>